<dbReference type="SUPFAM" id="SSF53649">
    <property type="entry name" value="Alkaline phosphatase-like"/>
    <property type="match status" value="1"/>
</dbReference>
<organism evidence="9 10">
    <name type="scientific">Thalassotalea fonticola</name>
    <dbReference type="NCBI Taxonomy" id="3065649"/>
    <lineage>
        <taxon>Bacteria</taxon>
        <taxon>Pseudomonadati</taxon>
        <taxon>Pseudomonadota</taxon>
        <taxon>Gammaproteobacteria</taxon>
        <taxon>Alteromonadales</taxon>
        <taxon>Colwelliaceae</taxon>
        <taxon>Thalassotalea</taxon>
    </lineage>
</organism>
<dbReference type="PROSITE" id="PS00523">
    <property type="entry name" value="SULFATASE_1"/>
    <property type="match status" value="1"/>
</dbReference>
<evidence type="ECO:0000256" key="5">
    <source>
        <dbReference type="ARBA" id="ARBA00022801"/>
    </source>
</evidence>
<evidence type="ECO:0000313" key="9">
    <source>
        <dbReference type="EMBL" id="WOH36249.1"/>
    </source>
</evidence>
<dbReference type="InterPro" id="IPR000917">
    <property type="entry name" value="Sulfatase_N"/>
</dbReference>
<evidence type="ECO:0000313" key="10">
    <source>
        <dbReference type="Proteomes" id="UP001301442"/>
    </source>
</evidence>
<comment type="cofactor">
    <cofactor evidence="1">
        <name>Ca(2+)</name>
        <dbReference type="ChEBI" id="CHEBI:29108"/>
    </cofactor>
</comment>
<dbReference type="InterPro" id="IPR024607">
    <property type="entry name" value="Sulfatase_CS"/>
</dbReference>
<feature type="domain" description="Sulfatase N-terminal" evidence="8">
    <location>
        <begin position="43"/>
        <end position="386"/>
    </location>
</feature>
<dbReference type="InterPro" id="IPR017850">
    <property type="entry name" value="Alkaline_phosphatase_core_sf"/>
</dbReference>
<evidence type="ECO:0000256" key="7">
    <source>
        <dbReference type="SAM" id="SignalP"/>
    </source>
</evidence>
<dbReference type="Proteomes" id="UP001301442">
    <property type="component" value="Chromosome"/>
</dbReference>
<dbReference type="PANTHER" id="PTHR42693">
    <property type="entry name" value="ARYLSULFATASE FAMILY MEMBER"/>
    <property type="match status" value="1"/>
</dbReference>
<keyword evidence="5" id="KW-0378">Hydrolase</keyword>
<reference evidence="9 10" key="1">
    <citation type="submission" date="2023-09" db="EMBL/GenBank/DDBJ databases">
        <authorList>
            <person name="Qi X."/>
        </authorList>
    </citation>
    <scope>NUCLEOTIDE SEQUENCE [LARGE SCALE GENOMIC DNA]</scope>
    <source>
        <strain evidence="9 10">S1-1</strain>
    </source>
</reference>
<evidence type="ECO:0000256" key="6">
    <source>
        <dbReference type="ARBA" id="ARBA00022837"/>
    </source>
</evidence>
<dbReference type="PANTHER" id="PTHR42693:SF42">
    <property type="entry name" value="ARYLSULFATASE G"/>
    <property type="match status" value="1"/>
</dbReference>
<comment type="similarity">
    <text evidence="2">Belongs to the sulfatase family.</text>
</comment>
<feature type="signal peptide" evidence="7">
    <location>
        <begin position="1"/>
        <end position="29"/>
    </location>
</feature>
<keyword evidence="4 7" id="KW-0732">Signal</keyword>
<accession>A0ABZ0GK54</accession>
<gene>
    <name evidence="9" type="ORF">RI844_12810</name>
</gene>
<name>A0ABZ0GK54_9GAMM</name>
<keyword evidence="10" id="KW-1185">Reference proteome</keyword>
<dbReference type="Pfam" id="PF00884">
    <property type="entry name" value="Sulfatase"/>
    <property type="match status" value="1"/>
</dbReference>
<proteinExistence type="inferred from homology"/>
<feature type="chain" id="PRO_5046173754" evidence="7">
    <location>
        <begin position="30"/>
        <end position="502"/>
    </location>
</feature>
<evidence type="ECO:0000256" key="1">
    <source>
        <dbReference type="ARBA" id="ARBA00001913"/>
    </source>
</evidence>
<dbReference type="InterPro" id="IPR050738">
    <property type="entry name" value="Sulfatase"/>
</dbReference>
<evidence type="ECO:0000256" key="4">
    <source>
        <dbReference type="ARBA" id="ARBA00022729"/>
    </source>
</evidence>
<protein>
    <submittedName>
        <fullName evidence="9">Sulfatase</fullName>
    </submittedName>
</protein>
<evidence type="ECO:0000259" key="8">
    <source>
        <dbReference type="Pfam" id="PF00884"/>
    </source>
</evidence>
<evidence type="ECO:0000256" key="2">
    <source>
        <dbReference type="ARBA" id="ARBA00008779"/>
    </source>
</evidence>
<keyword evidence="6" id="KW-0106">Calcium</keyword>
<sequence>MKSIKYLQKTPISMLLSALLCFSIVSTKAVENKTHDINEKPWNFLVIVVDDLGFMDIEPNNPDSFYQTPNLTKLAQQSVNFTNSYAANPVCSPSRVALMTGVNPARLKATDWFHHKNGKRLTGHYQVANSIDYLPKEALTIAEALPKSYQKTFIGKWHLGEDEKLWPENQGFDTNIAGWAAGSPKGGYFAPYSNPRLVQGEKGEHLTQRLTNEAINTLKSAADKPFLLVLSYYSVHVPLQAPQHSIEKYQQLTRTLTEQQEFGQEEQVLPQLQTVRKVRKVQNQPAYAAMVEQMDSNVGRVLAQLEQAGLANNTVVIFTSDNGGLATSEGLPTSNLPLRGGKGWIYEGGIKVPLMIKVPGMSKANTMQSTPVIGMDIPATIYHLTDTKVVNLDGQSLLPLLLDENATIERPLFWHYPHYSNQGGLPASAVRLGKYKLIQRLETGAVQLYDLDKDLGEKNDISAQKPEKVTELYRLLLQWYQEVDAQFLKEKSSNKKPWQPKF</sequence>
<dbReference type="EMBL" id="CP136600">
    <property type="protein sequence ID" value="WOH36249.1"/>
    <property type="molecule type" value="Genomic_DNA"/>
</dbReference>
<dbReference type="RefSeq" id="WP_348395063.1">
    <property type="nucleotide sequence ID" value="NZ_CP136600.1"/>
</dbReference>
<dbReference type="Gene3D" id="3.40.720.10">
    <property type="entry name" value="Alkaline Phosphatase, subunit A"/>
    <property type="match status" value="1"/>
</dbReference>
<keyword evidence="3" id="KW-0479">Metal-binding</keyword>
<dbReference type="Gene3D" id="3.30.1120.10">
    <property type="match status" value="1"/>
</dbReference>
<dbReference type="CDD" id="cd16144">
    <property type="entry name" value="ARS_like"/>
    <property type="match status" value="1"/>
</dbReference>
<evidence type="ECO:0000256" key="3">
    <source>
        <dbReference type="ARBA" id="ARBA00022723"/>
    </source>
</evidence>